<dbReference type="Proteomes" id="UP000238523">
    <property type="component" value="Chromosome"/>
</dbReference>
<evidence type="ECO:0000313" key="2">
    <source>
        <dbReference type="Proteomes" id="UP000238523"/>
    </source>
</evidence>
<proteinExistence type="predicted"/>
<name>A0A2K9Z657_RHILE</name>
<organism evidence="1 2">
    <name type="scientific">Rhizobium leguminosarum</name>
    <dbReference type="NCBI Taxonomy" id="384"/>
    <lineage>
        <taxon>Bacteria</taxon>
        <taxon>Pseudomonadati</taxon>
        <taxon>Pseudomonadota</taxon>
        <taxon>Alphaproteobacteria</taxon>
        <taxon>Hyphomicrobiales</taxon>
        <taxon>Rhizobiaceae</taxon>
        <taxon>Rhizobium/Agrobacterium group</taxon>
        <taxon>Rhizobium</taxon>
    </lineage>
</organism>
<evidence type="ECO:0000313" key="1">
    <source>
        <dbReference type="EMBL" id="AUW43591.1"/>
    </source>
</evidence>
<dbReference type="EMBL" id="CP025012">
    <property type="protein sequence ID" value="AUW43591.1"/>
    <property type="molecule type" value="Genomic_DNA"/>
</dbReference>
<sequence length="67" mass="7613">MLERPLCVQMDARRSKARCDLSDSRLALEFFVLTHVVIAKPLHTFARHALIPSSEGAHLREFPIRSA</sequence>
<gene>
    <name evidence="1" type="ORF">CUJ84_Chr003251</name>
</gene>
<reference evidence="1 2" key="1">
    <citation type="submission" date="2017-11" db="EMBL/GenBank/DDBJ databases">
        <title>Complete genome of Rhizobium leguminosarum Norway, an ineffective micro-symbiont.</title>
        <authorList>
            <person name="Hoffrichter A."/>
            <person name="Liang J."/>
            <person name="Brachmann A."/>
            <person name="Marin M."/>
        </authorList>
    </citation>
    <scope>NUCLEOTIDE SEQUENCE [LARGE SCALE GENOMIC DNA]</scope>
    <source>
        <strain evidence="1 2">Norway</strain>
    </source>
</reference>
<protein>
    <submittedName>
        <fullName evidence="1">Uncharacterized protein</fullName>
    </submittedName>
</protein>
<accession>A0A2K9Z657</accession>
<dbReference type="AlphaFoldDB" id="A0A2K9Z657"/>